<dbReference type="Proteomes" id="UP000070422">
    <property type="component" value="Unassembled WGS sequence"/>
</dbReference>
<proteinExistence type="predicted"/>
<name>A0A133Y4D2_9LACT</name>
<gene>
    <name evidence="2" type="ORF">HMPREF3187_00178</name>
</gene>
<evidence type="ECO:0000313" key="2">
    <source>
        <dbReference type="EMBL" id="KXB38017.1"/>
    </source>
</evidence>
<organism evidence="2 3">
    <name type="scientific">Aerococcus christensenii</name>
    <dbReference type="NCBI Taxonomy" id="87541"/>
    <lineage>
        <taxon>Bacteria</taxon>
        <taxon>Bacillati</taxon>
        <taxon>Bacillota</taxon>
        <taxon>Bacilli</taxon>
        <taxon>Lactobacillales</taxon>
        <taxon>Aerococcaceae</taxon>
        <taxon>Aerococcus</taxon>
    </lineage>
</organism>
<dbReference type="EMBL" id="LSCQ01000013">
    <property type="protein sequence ID" value="KXB38017.1"/>
    <property type="molecule type" value="Genomic_DNA"/>
</dbReference>
<keyword evidence="1" id="KW-0812">Transmembrane</keyword>
<sequence length="47" mass="5671">MALLFVYRLFPIITFFFLLYSSLFEKILLFDSLLKNNPLKKERKVSL</sequence>
<evidence type="ECO:0000256" key="1">
    <source>
        <dbReference type="SAM" id="Phobius"/>
    </source>
</evidence>
<accession>A0A133Y4D2</accession>
<keyword evidence="1" id="KW-0472">Membrane</keyword>
<feature type="transmembrane region" description="Helical" evidence="1">
    <location>
        <begin position="12"/>
        <end position="34"/>
    </location>
</feature>
<keyword evidence="1" id="KW-1133">Transmembrane helix</keyword>
<dbReference type="PATRIC" id="fig|87541.4.peg.178"/>
<dbReference type="AlphaFoldDB" id="A0A133Y4D2"/>
<protein>
    <submittedName>
        <fullName evidence="2">Uncharacterized protein</fullName>
    </submittedName>
</protein>
<reference evidence="2 3" key="1">
    <citation type="submission" date="2016-01" db="EMBL/GenBank/DDBJ databases">
        <authorList>
            <person name="Oliw E.H."/>
        </authorList>
    </citation>
    <scope>NUCLEOTIDE SEQUENCE [LARGE SCALE GENOMIC DNA]</scope>
    <source>
        <strain evidence="2 3">KA00635</strain>
    </source>
</reference>
<evidence type="ECO:0000313" key="3">
    <source>
        <dbReference type="Proteomes" id="UP000070422"/>
    </source>
</evidence>
<comment type="caution">
    <text evidence="2">The sequence shown here is derived from an EMBL/GenBank/DDBJ whole genome shotgun (WGS) entry which is preliminary data.</text>
</comment>